<keyword evidence="4" id="KW-0067">ATP-binding</keyword>
<dbReference type="Gene3D" id="1.20.120.1080">
    <property type="match status" value="1"/>
</dbReference>
<dbReference type="Proteomes" id="UP000622317">
    <property type="component" value="Unassembled WGS sequence"/>
</dbReference>
<sequence length="848" mass="95093">MDLPILEIESEFCKLLADTNRLVLEAPTGSGKSTQTPQFLLRGGFLQHGEAVVLQPRRIAARMLAKRVAWEMGESLGQTIGYQVRHDRVASRDTKVHFVTEGILLRRMIADPELKGVSCIVFDEFHERSLHADLTLARALMLQRSKRPDLKLIIMSATLDASELEGYLKPCRILKSEGRTYPVEIAYIDNRLASSDAPVWEVAAKATVEALAQQTEGHALIFMPGAFEIGKTIAALGSRLSAREFELLPLHSELSAQDQDKAVEGGDRRKVIVATNVAETSLTIDNVRLVVDSGQARVARYDPVRGINTLWIEKVSDASAKQRAGRAGRTASGRAIRLWSEREQAARAPFEEPEVRRVDLSEMLLSLLATGIDSVDAFEWFERPNEERLQDAVQLLRGLEAIDKDGRLTARGRKMSAFPLHPRYASMLLAAQDFGCVDEIALASALAQSRSILLRKVDKLVEKRREALWGDAGGSDIIAQMVAWEAALKERFDMRFCQEIGVHAQSSRQVLKVANQLSQYAEASGLMELKGVEDSPSSKEVAIRKCLLFGFPDRVCRRLDRGTLRCEMVGKRRGDLARESRAGDAELFVACEVSEIGRQGGQVNTVFNLCSAIDLAWLEDLFPELFSDVVETVFDERQKRVLERRVVRFQDLEIASKESLEPDPAKAAEAFAQLIRDGKAKLAKWDDEVEHFIRKVNFVASTFSEYGFDPIDEDAMDLILEQCCQGVKSVKDLKRKEVMPVLHEWVGRETLAMVDRELQEKIKLSNGKPARLRVDPDGQLTLSAKIQCLYDIPDTPKFCQGRAVPRIELLAPNMRPIQMTNDLAAFWTGSYEGIKKELKGRYPKHEWR</sequence>
<organism evidence="7 8">
    <name type="scientific">Pelagicoccus enzymogenes</name>
    <dbReference type="NCBI Taxonomy" id="2773457"/>
    <lineage>
        <taxon>Bacteria</taxon>
        <taxon>Pseudomonadati</taxon>
        <taxon>Verrucomicrobiota</taxon>
        <taxon>Opitutia</taxon>
        <taxon>Puniceicoccales</taxon>
        <taxon>Pelagicoccaceae</taxon>
        <taxon>Pelagicoccus</taxon>
    </lineage>
</organism>
<evidence type="ECO:0000313" key="8">
    <source>
        <dbReference type="Proteomes" id="UP000622317"/>
    </source>
</evidence>
<dbReference type="NCBIfam" id="TIGR01970">
    <property type="entry name" value="DEAH_box_HrpB"/>
    <property type="match status" value="1"/>
</dbReference>
<evidence type="ECO:0000259" key="6">
    <source>
        <dbReference type="PROSITE" id="PS51194"/>
    </source>
</evidence>
<dbReference type="Pfam" id="PF08482">
    <property type="entry name" value="HrpB_C"/>
    <property type="match status" value="1"/>
</dbReference>
<dbReference type="Pfam" id="PF04408">
    <property type="entry name" value="WHD_HA2"/>
    <property type="match status" value="1"/>
</dbReference>
<dbReference type="Gene3D" id="3.40.50.300">
    <property type="entry name" value="P-loop containing nucleotide triphosphate hydrolases"/>
    <property type="match status" value="2"/>
</dbReference>
<dbReference type="GO" id="GO:0004386">
    <property type="term" value="F:helicase activity"/>
    <property type="evidence" value="ECO:0007669"/>
    <property type="project" value="UniProtKB-KW"/>
</dbReference>
<dbReference type="SUPFAM" id="SSF52540">
    <property type="entry name" value="P-loop containing nucleoside triphosphate hydrolases"/>
    <property type="match status" value="1"/>
</dbReference>
<proteinExistence type="predicted"/>
<dbReference type="Pfam" id="PF21010">
    <property type="entry name" value="HA2_C"/>
    <property type="match status" value="1"/>
</dbReference>
<dbReference type="CDD" id="cd17917">
    <property type="entry name" value="DEXHc_RHA-like"/>
    <property type="match status" value="1"/>
</dbReference>
<evidence type="ECO:0000259" key="5">
    <source>
        <dbReference type="PROSITE" id="PS51192"/>
    </source>
</evidence>
<reference evidence="7" key="1">
    <citation type="submission" date="2020-09" db="EMBL/GenBank/DDBJ databases">
        <title>Pelagicoccus enzymogenes sp. nov. with an EPS production, isolated from marine sediment.</title>
        <authorList>
            <person name="Feng X."/>
        </authorList>
    </citation>
    <scope>NUCLEOTIDE SEQUENCE</scope>
    <source>
        <strain evidence="7">NFK12</strain>
    </source>
</reference>
<dbReference type="InterPro" id="IPR011545">
    <property type="entry name" value="DEAD/DEAH_box_helicase_dom"/>
</dbReference>
<dbReference type="GO" id="GO:0003676">
    <property type="term" value="F:nucleic acid binding"/>
    <property type="evidence" value="ECO:0007669"/>
    <property type="project" value="InterPro"/>
</dbReference>
<feature type="domain" description="Helicase ATP-binding" evidence="5">
    <location>
        <begin position="13"/>
        <end position="177"/>
    </location>
</feature>
<dbReference type="Pfam" id="PF00271">
    <property type="entry name" value="Helicase_C"/>
    <property type="match status" value="1"/>
</dbReference>
<dbReference type="InterPro" id="IPR010225">
    <property type="entry name" value="HrpB"/>
</dbReference>
<dbReference type="EMBL" id="JACYFG010000036">
    <property type="protein sequence ID" value="MBD5780486.1"/>
    <property type="molecule type" value="Genomic_DNA"/>
</dbReference>
<dbReference type="FunFam" id="3.40.50.300:FF:002125">
    <property type="entry name" value="ATP-dependent helicase HrpB"/>
    <property type="match status" value="1"/>
</dbReference>
<dbReference type="PANTHER" id="PTHR43519:SF1">
    <property type="entry name" value="ATP-DEPENDENT RNA HELICASE HRPB"/>
    <property type="match status" value="1"/>
</dbReference>
<dbReference type="CDD" id="cd18791">
    <property type="entry name" value="SF2_C_RHA"/>
    <property type="match status" value="1"/>
</dbReference>
<dbReference type="PROSITE" id="PS51194">
    <property type="entry name" value="HELICASE_CTER"/>
    <property type="match status" value="1"/>
</dbReference>
<keyword evidence="1" id="KW-0547">Nucleotide-binding</keyword>
<comment type="caution">
    <text evidence="7">The sequence shown here is derived from an EMBL/GenBank/DDBJ whole genome shotgun (WGS) entry which is preliminary data.</text>
</comment>
<feature type="domain" description="Helicase C-terminal" evidence="6">
    <location>
        <begin position="207"/>
        <end position="371"/>
    </location>
</feature>
<evidence type="ECO:0000256" key="1">
    <source>
        <dbReference type="ARBA" id="ARBA00022741"/>
    </source>
</evidence>
<keyword evidence="3 7" id="KW-0347">Helicase</keyword>
<dbReference type="SMART" id="SM00490">
    <property type="entry name" value="HELICc"/>
    <property type="match status" value="1"/>
</dbReference>
<dbReference type="InterPro" id="IPR001650">
    <property type="entry name" value="Helicase_C-like"/>
</dbReference>
<dbReference type="GO" id="GO:0016787">
    <property type="term" value="F:hydrolase activity"/>
    <property type="evidence" value="ECO:0007669"/>
    <property type="project" value="UniProtKB-KW"/>
</dbReference>
<dbReference type="AlphaFoldDB" id="A0A927FB07"/>
<accession>A0A927FB07</accession>
<keyword evidence="2" id="KW-0378">Hydrolase</keyword>
<evidence type="ECO:0000313" key="7">
    <source>
        <dbReference type="EMBL" id="MBD5780486.1"/>
    </source>
</evidence>
<dbReference type="PROSITE" id="PS51192">
    <property type="entry name" value="HELICASE_ATP_BIND_1"/>
    <property type="match status" value="1"/>
</dbReference>
<dbReference type="InterPro" id="IPR007502">
    <property type="entry name" value="Helicase-assoc_dom"/>
</dbReference>
<gene>
    <name evidence="7" type="primary">hrpB</name>
    <name evidence="7" type="ORF">IEN85_13380</name>
</gene>
<evidence type="ECO:0000256" key="2">
    <source>
        <dbReference type="ARBA" id="ARBA00022801"/>
    </source>
</evidence>
<dbReference type="GO" id="GO:0005524">
    <property type="term" value="F:ATP binding"/>
    <property type="evidence" value="ECO:0007669"/>
    <property type="project" value="UniProtKB-KW"/>
</dbReference>
<name>A0A927FB07_9BACT</name>
<dbReference type="RefSeq" id="WP_191617587.1">
    <property type="nucleotide sequence ID" value="NZ_JACYFG010000036.1"/>
</dbReference>
<dbReference type="SMART" id="SM00847">
    <property type="entry name" value="HA2"/>
    <property type="match status" value="1"/>
</dbReference>
<protein>
    <submittedName>
        <fullName evidence="7">ATP-dependent helicase HrpB</fullName>
    </submittedName>
</protein>
<dbReference type="InterPro" id="IPR014001">
    <property type="entry name" value="Helicase_ATP-bd"/>
</dbReference>
<dbReference type="InterPro" id="IPR027417">
    <property type="entry name" value="P-loop_NTPase"/>
</dbReference>
<evidence type="ECO:0000256" key="4">
    <source>
        <dbReference type="ARBA" id="ARBA00022840"/>
    </source>
</evidence>
<dbReference type="InterPro" id="IPR013689">
    <property type="entry name" value="RNA_helicase_ATP-dep_HrpB_C"/>
</dbReference>
<dbReference type="PIRSF" id="PIRSF005496">
    <property type="entry name" value="ATP_hel_hrpB"/>
    <property type="match status" value="1"/>
</dbReference>
<dbReference type="InterPro" id="IPR048333">
    <property type="entry name" value="HA2_WH"/>
</dbReference>
<evidence type="ECO:0000256" key="3">
    <source>
        <dbReference type="ARBA" id="ARBA00022806"/>
    </source>
</evidence>
<dbReference type="SMART" id="SM00487">
    <property type="entry name" value="DEXDc"/>
    <property type="match status" value="1"/>
</dbReference>
<dbReference type="PANTHER" id="PTHR43519">
    <property type="entry name" value="ATP-DEPENDENT RNA HELICASE HRPB"/>
    <property type="match status" value="1"/>
</dbReference>
<keyword evidence="8" id="KW-1185">Reference proteome</keyword>
<dbReference type="Pfam" id="PF00270">
    <property type="entry name" value="DEAD"/>
    <property type="match status" value="1"/>
</dbReference>